<dbReference type="EMBL" id="CAXIEN010000414">
    <property type="protein sequence ID" value="CAL1297122.1"/>
    <property type="molecule type" value="Genomic_DNA"/>
</dbReference>
<evidence type="ECO:0000313" key="2">
    <source>
        <dbReference type="Proteomes" id="UP001497382"/>
    </source>
</evidence>
<keyword evidence="2" id="KW-1185">Reference proteome</keyword>
<organism evidence="1 2">
    <name type="scientific">Larinioides sclopetarius</name>
    <dbReference type="NCBI Taxonomy" id="280406"/>
    <lineage>
        <taxon>Eukaryota</taxon>
        <taxon>Metazoa</taxon>
        <taxon>Ecdysozoa</taxon>
        <taxon>Arthropoda</taxon>
        <taxon>Chelicerata</taxon>
        <taxon>Arachnida</taxon>
        <taxon>Araneae</taxon>
        <taxon>Araneomorphae</taxon>
        <taxon>Entelegynae</taxon>
        <taxon>Araneoidea</taxon>
        <taxon>Araneidae</taxon>
        <taxon>Larinioides</taxon>
    </lineage>
</organism>
<dbReference type="Proteomes" id="UP001497382">
    <property type="component" value="Unassembled WGS sequence"/>
</dbReference>
<protein>
    <submittedName>
        <fullName evidence="1">Uncharacterized protein</fullName>
    </submittedName>
</protein>
<evidence type="ECO:0000313" key="1">
    <source>
        <dbReference type="EMBL" id="CAL1297122.1"/>
    </source>
</evidence>
<gene>
    <name evidence="1" type="ORF">LARSCL_LOCUS20107</name>
</gene>
<dbReference type="AlphaFoldDB" id="A0AAV2BMH3"/>
<name>A0AAV2BMH3_9ARAC</name>
<comment type="caution">
    <text evidence="1">The sequence shown here is derived from an EMBL/GenBank/DDBJ whole genome shotgun (WGS) entry which is preliminary data.</text>
</comment>
<reference evidence="1 2" key="1">
    <citation type="submission" date="2024-04" db="EMBL/GenBank/DDBJ databases">
        <authorList>
            <person name="Rising A."/>
            <person name="Reimegard J."/>
            <person name="Sonavane S."/>
            <person name="Akerstrom W."/>
            <person name="Nylinder S."/>
            <person name="Hedman E."/>
            <person name="Kallberg Y."/>
        </authorList>
    </citation>
    <scope>NUCLEOTIDE SEQUENCE [LARGE SCALE GENOMIC DNA]</scope>
</reference>
<proteinExistence type="predicted"/>
<accession>A0AAV2BMH3</accession>
<sequence>MKNLILVIYVTSSFLRKLI</sequence>